<dbReference type="RefSeq" id="WP_267539470.1">
    <property type="nucleotide sequence ID" value="NZ_JAPNKA010000001.1"/>
</dbReference>
<keyword evidence="1" id="KW-1133">Transmembrane helix</keyword>
<evidence type="ECO:0000256" key="1">
    <source>
        <dbReference type="SAM" id="Phobius"/>
    </source>
</evidence>
<protein>
    <submittedName>
        <fullName evidence="2">Resistance to Congo red protein</fullName>
    </submittedName>
</protein>
<comment type="caution">
    <text evidence="2">The sequence shown here is derived from an EMBL/GenBank/DDBJ whole genome shotgun (WGS) entry which is preliminary data.</text>
</comment>
<keyword evidence="1" id="KW-0472">Membrane</keyword>
<proteinExistence type="predicted"/>
<evidence type="ECO:0000313" key="2">
    <source>
        <dbReference type="EMBL" id="MCY1080841.1"/>
    </source>
</evidence>
<keyword evidence="1" id="KW-0812">Transmembrane</keyword>
<name>A0ABT4AHQ0_9BACT</name>
<feature type="transmembrane region" description="Helical" evidence="1">
    <location>
        <begin position="12"/>
        <end position="32"/>
    </location>
</feature>
<sequence>MGTSTKSTLRTILTLLAGCVLLVLVMMLGTYWRLKYRSRQAGDVLAAEAWALTTASERVARPSHTDPPLPGTLHEALEPLMPELRSLRADEGMLSSDNTLLQQYEDVQHGRRPLSELPGPYRELFEQDRLLMQRALRASRTEMGGLPKGLRDLDEPDHRVSIELFSSVFGLAALDVWSHLENGQAGAALETCLDGLALSRDVAYGSGTSGARISASGYESLFHPCANALGRATPEGRKQATLALRRIREGLRPLSWALREESVSFSLNLAGEVLAPEQLEALPEGARYQALHPPSSCMEPDLKFLIYVLHDWPKRMEYLQQAAPLMDLPSEQRHARLVALERLSESMWALGAGASWASSYEESAAHVDGQRARVDLLLALALVKAHRAEHGTWPTTLPPLHPEREVLLPTVLKLQPAEGDTLRLVPEATALQELALTATP</sequence>
<dbReference type="EMBL" id="JAPNKA010000001">
    <property type="protein sequence ID" value="MCY1080841.1"/>
    <property type="molecule type" value="Genomic_DNA"/>
</dbReference>
<reference evidence="2 3" key="1">
    <citation type="submission" date="2022-11" db="EMBL/GenBank/DDBJ databases">
        <title>Minimal conservation of predation-associated metabolite biosynthetic gene clusters underscores biosynthetic potential of Myxococcota including descriptions for ten novel species: Archangium lansinium sp. nov., Myxococcus landrumus sp. nov., Nannocystis bai.</title>
        <authorList>
            <person name="Ahearne A."/>
            <person name="Stevens C."/>
            <person name="Phillips K."/>
        </authorList>
    </citation>
    <scope>NUCLEOTIDE SEQUENCE [LARGE SCALE GENOMIC DNA]</scope>
    <source>
        <strain evidence="2 3">MIWBW</strain>
    </source>
</reference>
<gene>
    <name evidence="2" type="ORF">OV287_40990</name>
</gene>
<keyword evidence="3" id="KW-1185">Reference proteome</keyword>
<organism evidence="2 3">
    <name type="scientific">Archangium lansingense</name>
    <dbReference type="NCBI Taxonomy" id="2995310"/>
    <lineage>
        <taxon>Bacteria</taxon>
        <taxon>Pseudomonadati</taxon>
        <taxon>Myxococcota</taxon>
        <taxon>Myxococcia</taxon>
        <taxon>Myxococcales</taxon>
        <taxon>Cystobacterineae</taxon>
        <taxon>Archangiaceae</taxon>
        <taxon>Archangium</taxon>
    </lineage>
</organism>
<dbReference type="Proteomes" id="UP001207654">
    <property type="component" value="Unassembled WGS sequence"/>
</dbReference>
<accession>A0ABT4AHQ0</accession>
<evidence type="ECO:0000313" key="3">
    <source>
        <dbReference type="Proteomes" id="UP001207654"/>
    </source>
</evidence>